<evidence type="ECO:0000259" key="2">
    <source>
        <dbReference type="Pfam" id="PF14534"/>
    </source>
</evidence>
<sequence length="297" mass="31305">MMRARLLAAATALVFTAGCAHAQTANAPDALEIAAAERAFAADHPSMGTAGSFLKWAEPTAIMFAGGRPAPVTEVFADAGPRDPNEPSLFWWPNWVGIAMSGDLGISTGGVEVGGRRAFHYFTVWRRQADGGWKWVYDGGAGANAADVPGPDTQPQVLPTATVGSASPEAAMAEVRAAEQRLAEAAAVDQRAAHLSVLAEDGRVYVAPLPPVIGAAAYAEGLRGWPETFRFGEVLGGGASNAGDLVWTYAQADWTREGQARSGHYVHVWQKRPEGWKLVFAQIVPNPPPQAQPPANS</sequence>
<dbReference type="Gene3D" id="3.10.450.50">
    <property type="match status" value="2"/>
</dbReference>
<dbReference type="RefSeq" id="WP_302108326.1">
    <property type="nucleotide sequence ID" value="NZ_JAUKTR010000001.1"/>
</dbReference>
<feature type="signal peptide" evidence="1">
    <location>
        <begin position="1"/>
        <end position="22"/>
    </location>
</feature>
<keyword evidence="1" id="KW-0732">Signal</keyword>
<dbReference type="PROSITE" id="PS51257">
    <property type="entry name" value="PROKAR_LIPOPROTEIN"/>
    <property type="match status" value="1"/>
</dbReference>
<evidence type="ECO:0000256" key="1">
    <source>
        <dbReference type="SAM" id="SignalP"/>
    </source>
</evidence>
<dbReference type="Proteomes" id="UP001169063">
    <property type="component" value="Unassembled WGS sequence"/>
</dbReference>
<organism evidence="3 4">
    <name type="scientific">Peiella sedimenti</name>
    <dbReference type="NCBI Taxonomy" id="3061083"/>
    <lineage>
        <taxon>Bacteria</taxon>
        <taxon>Pseudomonadati</taxon>
        <taxon>Pseudomonadota</taxon>
        <taxon>Alphaproteobacteria</taxon>
        <taxon>Caulobacterales</taxon>
        <taxon>Caulobacteraceae</taxon>
        <taxon>Peiella</taxon>
    </lineage>
</organism>
<protein>
    <submittedName>
        <fullName evidence="3">Nuclear transport factor 2 family protein</fullName>
    </submittedName>
</protein>
<dbReference type="InterPro" id="IPR027843">
    <property type="entry name" value="DUF4440"/>
</dbReference>
<comment type="caution">
    <text evidence="3">The sequence shown here is derived from an EMBL/GenBank/DDBJ whole genome shotgun (WGS) entry which is preliminary data.</text>
</comment>
<gene>
    <name evidence="3" type="ORF">Q0812_00455</name>
</gene>
<dbReference type="SUPFAM" id="SSF54427">
    <property type="entry name" value="NTF2-like"/>
    <property type="match status" value="1"/>
</dbReference>
<name>A0ABT8SH65_9CAUL</name>
<proteinExistence type="predicted"/>
<dbReference type="EMBL" id="JAUKTR010000001">
    <property type="protein sequence ID" value="MDO1557895.1"/>
    <property type="molecule type" value="Genomic_DNA"/>
</dbReference>
<dbReference type="InterPro" id="IPR032710">
    <property type="entry name" value="NTF2-like_dom_sf"/>
</dbReference>
<dbReference type="Pfam" id="PF14534">
    <property type="entry name" value="DUF4440"/>
    <property type="match status" value="1"/>
</dbReference>
<feature type="chain" id="PRO_5045055184" evidence="1">
    <location>
        <begin position="23"/>
        <end position="297"/>
    </location>
</feature>
<evidence type="ECO:0000313" key="3">
    <source>
        <dbReference type="EMBL" id="MDO1557895.1"/>
    </source>
</evidence>
<keyword evidence="4" id="KW-1185">Reference proteome</keyword>
<feature type="domain" description="DUF4440" evidence="2">
    <location>
        <begin position="175"/>
        <end position="278"/>
    </location>
</feature>
<accession>A0ABT8SH65</accession>
<evidence type="ECO:0000313" key="4">
    <source>
        <dbReference type="Proteomes" id="UP001169063"/>
    </source>
</evidence>
<reference evidence="3" key="1">
    <citation type="submission" date="2023-07" db="EMBL/GenBank/DDBJ databases">
        <title>Brevundimonas soil sp. nov., isolated from the soil of chemical plant.</title>
        <authorList>
            <person name="Wu N."/>
        </authorList>
    </citation>
    <scope>NUCLEOTIDE SEQUENCE</scope>
    <source>
        <strain evidence="3">XZ-24</strain>
    </source>
</reference>